<dbReference type="EMBL" id="JBHSML010000032">
    <property type="protein sequence ID" value="MFC5519117.1"/>
    <property type="molecule type" value="Genomic_DNA"/>
</dbReference>
<dbReference type="RefSeq" id="WP_266346094.1">
    <property type="nucleotide sequence ID" value="NZ_JAPKNH010000013.1"/>
</dbReference>
<dbReference type="InterPro" id="IPR007318">
    <property type="entry name" value="Phopholipid_MeTrfase"/>
</dbReference>
<keyword evidence="2 5" id="KW-0812">Transmembrane</keyword>
<keyword evidence="7" id="KW-1185">Reference proteome</keyword>
<protein>
    <submittedName>
        <fullName evidence="6">Methyltransferase family protein</fullName>
        <ecNumber evidence="6">2.1.1.100</ecNumber>
        <ecNumber evidence="6">2.1.1.334</ecNumber>
    </submittedName>
</protein>
<dbReference type="EC" id="2.1.1.334" evidence="6"/>
<dbReference type="GO" id="GO:0032259">
    <property type="term" value="P:methylation"/>
    <property type="evidence" value="ECO:0007669"/>
    <property type="project" value="UniProtKB-KW"/>
</dbReference>
<feature type="transmembrane region" description="Helical" evidence="5">
    <location>
        <begin position="58"/>
        <end position="78"/>
    </location>
</feature>
<accession>A0ABW0Q5B0</accession>
<keyword evidence="6" id="KW-0489">Methyltransferase</keyword>
<dbReference type="EC" id="2.1.1.100" evidence="6"/>
<dbReference type="Gene3D" id="1.20.120.1630">
    <property type="match status" value="1"/>
</dbReference>
<proteinExistence type="predicted"/>
<reference evidence="7" key="1">
    <citation type="journal article" date="2019" name="Int. J. Syst. Evol. Microbiol.">
        <title>The Global Catalogue of Microorganisms (GCM) 10K type strain sequencing project: providing services to taxonomists for standard genome sequencing and annotation.</title>
        <authorList>
            <consortium name="The Broad Institute Genomics Platform"/>
            <consortium name="The Broad Institute Genome Sequencing Center for Infectious Disease"/>
            <person name="Wu L."/>
            <person name="Ma J."/>
        </authorList>
    </citation>
    <scope>NUCLEOTIDE SEQUENCE [LARGE SCALE GENOMIC DNA]</scope>
    <source>
        <strain evidence="7">KACC 12633</strain>
    </source>
</reference>
<feature type="transmembrane region" description="Helical" evidence="5">
    <location>
        <begin position="99"/>
        <end position="131"/>
    </location>
</feature>
<keyword evidence="4 5" id="KW-0472">Membrane</keyword>
<dbReference type="Pfam" id="PF04191">
    <property type="entry name" value="PEMT"/>
    <property type="match status" value="1"/>
</dbReference>
<keyword evidence="3 5" id="KW-1133">Transmembrane helix</keyword>
<gene>
    <name evidence="6" type="ORF">ACFPP9_25355</name>
</gene>
<evidence type="ECO:0000256" key="1">
    <source>
        <dbReference type="ARBA" id="ARBA00004127"/>
    </source>
</evidence>
<organism evidence="6 7">
    <name type="scientific">Kaistia terrae</name>
    <dbReference type="NCBI Taxonomy" id="537017"/>
    <lineage>
        <taxon>Bacteria</taxon>
        <taxon>Pseudomonadati</taxon>
        <taxon>Pseudomonadota</taxon>
        <taxon>Alphaproteobacteria</taxon>
        <taxon>Hyphomicrobiales</taxon>
        <taxon>Kaistiaceae</taxon>
        <taxon>Kaistia</taxon>
    </lineage>
</organism>
<comment type="caution">
    <text evidence="6">The sequence shown here is derived from an EMBL/GenBank/DDBJ whole genome shotgun (WGS) entry which is preliminary data.</text>
</comment>
<name>A0ABW0Q5B0_9HYPH</name>
<evidence type="ECO:0000256" key="3">
    <source>
        <dbReference type="ARBA" id="ARBA00022989"/>
    </source>
</evidence>
<dbReference type="GO" id="GO:0004671">
    <property type="term" value="F:protein C-terminal S-isoprenylcysteine carboxyl O-methyltransferase activity"/>
    <property type="evidence" value="ECO:0007669"/>
    <property type="project" value="UniProtKB-EC"/>
</dbReference>
<evidence type="ECO:0000313" key="6">
    <source>
        <dbReference type="EMBL" id="MFC5519117.1"/>
    </source>
</evidence>
<feature type="transmembrane region" description="Helical" evidence="5">
    <location>
        <begin position="27"/>
        <end position="46"/>
    </location>
</feature>
<dbReference type="Proteomes" id="UP001596150">
    <property type="component" value="Unassembled WGS sequence"/>
</dbReference>
<evidence type="ECO:0000256" key="2">
    <source>
        <dbReference type="ARBA" id="ARBA00022692"/>
    </source>
</evidence>
<evidence type="ECO:0000313" key="7">
    <source>
        <dbReference type="Proteomes" id="UP001596150"/>
    </source>
</evidence>
<sequence>MVDEQGCIQSQAVGDVRLQALNQRLRINLIQVGALVFALFLLLARPYWTGRVHEHMESLGFCLVLVCVAGRMWSILYIGSRKNRALTTLGPYSITRNPLYLFSTIGVVGVGLIFGSAIVALALGLLSYIAFTITATKEADHLTALFGSEFEAYAKRTPLFWPKFSLYQDSPDVVFSPNALKRTFLDGMLFLAIFPLMEALEFVQNQGFLPAFLRLY</sequence>
<comment type="subcellular location">
    <subcellularLocation>
        <location evidence="1">Endomembrane system</location>
        <topology evidence="1">Multi-pass membrane protein</topology>
    </subcellularLocation>
</comment>
<keyword evidence="6" id="KW-0808">Transferase</keyword>
<evidence type="ECO:0000256" key="5">
    <source>
        <dbReference type="SAM" id="Phobius"/>
    </source>
</evidence>
<evidence type="ECO:0000256" key="4">
    <source>
        <dbReference type="ARBA" id="ARBA00023136"/>
    </source>
</evidence>